<feature type="region of interest" description="Disordered" evidence="1">
    <location>
        <begin position="95"/>
        <end position="115"/>
    </location>
</feature>
<accession>A0A2D0AEM1</accession>
<reference evidence="2 3" key="1">
    <citation type="submission" date="2017-06" db="EMBL/GenBank/DDBJ databases">
        <title>Draft genome of Pseudomonas nitroreducens DF05.</title>
        <authorList>
            <person name="Iyer R."/>
        </authorList>
    </citation>
    <scope>NUCLEOTIDE SEQUENCE [LARGE SCALE GENOMIC DNA]</scope>
    <source>
        <strain evidence="2 3">DF05</strain>
    </source>
</reference>
<proteinExistence type="predicted"/>
<sequence length="115" mass="12451">MRIDGFTSTSQTPERGSRTGTAVTPYREVQRDVETRREQPAPTSASQGLDSQARTRRVESSSASSYGVPATLRDNLEYQRPLSSRAAQALASYTSTASMAGPYEGQEVVGLDLYA</sequence>
<name>A0A2D0AEM1_PSENT</name>
<dbReference type="STRING" id="46680.GCA_000807755_05302"/>
<feature type="compositionally biased region" description="Polar residues" evidence="1">
    <location>
        <begin position="41"/>
        <end position="52"/>
    </location>
</feature>
<dbReference type="eggNOG" id="ENOG5031GQ0">
    <property type="taxonomic scope" value="Bacteria"/>
</dbReference>
<feature type="region of interest" description="Disordered" evidence="1">
    <location>
        <begin position="1"/>
        <end position="73"/>
    </location>
</feature>
<comment type="caution">
    <text evidence="2">The sequence shown here is derived from an EMBL/GenBank/DDBJ whole genome shotgun (WGS) entry which is preliminary data.</text>
</comment>
<dbReference type="EMBL" id="NJBA01000004">
    <property type="protein sequence ID" value="OWP50529.1"/>
    <property type="molecule type" value="Genomic_DNA"/>
</dbReference>
<evidence type="ECO:0000313" key="3">
    <source>
        <dbReference type="Proteomes" id="UP000198145"/>
    </source>
</evidence>
<organism evidence="2 3">
    <name type="scientific">Pseudomonas nitroreducens</name>
    <dbReference type="NCBI Taxonomy" id="46680"/>
    <lineage>
        <taxon>Bacteria</taxon>
        <taxon>Pseudomonadati</taxon>
        <taxon>Pseudomonadota</taxon>
        <taxon>Gammaproteobacteria</taxon>
        <taxon>Pseudomonadales</taxon>
        <taxon>Pseudomonadaceae</taxon>
        <taxon>Pseudomonas</taxon>
    </lineage>
</organism>
<dbReference type="Proteomes" id="UP000198145">
    <property type="component" value="Unassembled WGS sequence"/>
</dbReference>
<evidence type="ECO:0000313" key="2">
    <source>
        <dbReference type="EMBL" id="OWP50529.1"/>
    </source>
</evidence>
<feature type="compositionally biased region" description="Polar residues" evidence="1">
    <location>
        <begin position="1"/>
        <end position="22"/>
    </location>
</feature>
<dbReference type="RefSeq" id="WP_088417915.1">
    <property type="nucleotide sequence ID" value="NZ_NJBA01000004.1"/>
</dbReference>
<feature type="compositionally biased region" description="Basic and acidic residues" evidence="1">
    <location>
        <begin position="28"/>
        <end position="39"/>
    </location>
</feature>
<evidence type="ECO:0000256" key="1">
    <source>
        <dbReference type="SAM" id="MobiDB-lite"/>
    </source>
</evidence>
<protein>
    <submittedName>
        <fullName evidence="2">Uncharacterized protein</fullName>
    </submittedName>
</protein>
<gene>
    <name evidence="2" type="ORF">CEG18_13375</name>
</gene>
<dbReference type="AlphaFoldDB" id="A0A2D0AEM1"/>